<dbReference type="Gene3D" id="3.40.50.300">
    <property type="entry name" value="P-loop containing nucleotide triphosphate hydrolases"/>
    <property type="match status" value="1"/>
</dbReference>
<comment type="caution">
    <text evidence="2">The sequence shown here is derived from an EMBL/GenBank/DDBJ whole genome shotgun (WGS) entry which is preliminary data.</text>
</comment>
<dbReference type="SUPFAM" id="SSF52540">
    <property type="entry name" value="P-loop containing nucleoside triphosphate hydrolases"/>
    <property type="match status" value="1"/>
</dbReference>
<dbReference type="Proteomes" id="UP000704738">
    <property type="component" value="Unassembled WGS sequence"/>
</dbReference>
<dbReference type="InterPro" id="IPR022205">
    <property type="entry name" value="DUF3732"/>
</dbReference>
<dbReference type="RefSeq" id="WP_179052600.1">
    <property type="nucleotide sequence ID" value="NZ_QJRE01000096.1"/>
</dbReference>
<dbReference type="InterPro" id="IPR027417">
    <property type="entry name" value="P-loop_NTPase"/>
</dbReference>
<sequence length="669" mass="75647">MKCYVRYIGVVDHDQDVHSVPFEPGLNIVTGKSSKGKSAILDIFDYCMGSSENTIPEGIITDRAKLFFTALRFPTTMVVIGRVSGSNRCFLREVYGEAAESVLKLIKDVDGFFAPQHFMPRTDFIKSLGRHFAVTLDNIDEDEMRKDVTGAKGATPSVRSFSSFMLQHQNLVANRHAIFYRFEEKRKRDQAIEHFKIFMDIVGEDYFDLAKQRTNATYEWKRAKAQIPLQEKIEADFVAEFSRYLAEYSAFSGSKLTDLTPEMMWLEPENALAHLTGLPVKVDGLSGAFGTQREVLQKEKASLMSRIQKALNTQYLLDVSAEKAAGLAESVTSMHIPTTANLEQGVCPVCASESDVAEEEANKLSEAIHWLNGQLKVSSYAREGFGEERRKLEKDLKGLREELRLIQAALKPLDEEADRLAKSKFADASAMKAKLKLELALERRIENPPSQAAELAKKWEAEVERIQKLLDAYNVDARLWALKNGINKKLGEFGKSFEFEDTYKKGALKFDLDSFDLWHESPRPGGGMPKKVFLRSMGSGANWLYSHLTLFMALHYQFAYYKDCKVPPILFLDQPTQVYFPATDNDPEKFKAGDLRGDQKTTKTVDEDLNAVSKMFTALAKFCDDTFLETGVKPQIIVCDHADGIPMGGEYEFEDFVRDRWRTRGLIAE</sequence>
<proteinExistence type="predicted"/>
<evidence type="ECO:0000313" key="3">
    <source>
        <dbReference type="Proteomes" id="UP000704738"/>
    </source>
</evidence>
<keyword evidence="1" id="KW-0175">Coiled coil</keyword>
<gene>
    <name evidence="2" type="ORF">DM819_06690</name>
</gene>
<dbReference type="Pfam" id="PF12532">
    <property type="entry name" value="DUF3732"/>
    <property type="match status" value="1"/>
</dbReference>
<name>A0ABD6N5V7_9PSED</name>
<dbReference type="EMBL" id="QJRE01000096">
    <property type="protein sequence ID" value="NWL45562.1"/>
    <property type="molecule type" value="Genomic_DNA"/>
</dbReference>
<dbReference type="AlphaFoldDB" id="A0ABD6N5V7"/>
<accession>A0ABD6N5V7</accession>
<evidence type="ECO:0000313" key="2">
    <source>
        <dbReference type="EMBL" id="NWL45562.1"/>
    </source>
</evidence>
<feature type="coiled-coil region" evidence="1">
    <location>
        <begin position="382"/>
        <end position="409"/>
    </location>
</feature>
<organism evidence="2 3">
    <name type="scientific">Pseudomonas hunanensis</name>
    <dbReference type="NCBI Taxonomy" id="1247546"/>
    <lineage>
        <taxon>Bacteria</taxon>
        <taxon>Pseudomonadati</taxon>
        <taxon>Pseudomonadota</taxon>
        <taxon>Gammaproteobacteria</taxon>
        <taxon>Pseudomonadales</taxon>
        <taxon>Pseudomonadaceae</taxon>
        <taxon>Pseudomonas</taxon>
    </lineage>
</organism>
<protein>
    <submittedName>
        <fullName evidence="2">DUF3732 domain-containing protein</fullName>
    </submittedName>
</protein>
<reference evidence="2 3" key="1">
    <citation type="submission" date="2018-06" db="EMBL/GenBank/DDBJ databases">
        <title>Bacteria isolated from soil of Wuhan.</title>
        <authorList>
            <person name="Xiang W."/>
            <person name="Huang C."/>
        </authorList>
    </citation>
    <scope>NUCLEOTIDE SEQUENCE [LARGE SCALE GENOMIC DNA]</scope>
    <source>
        <strain evidence="3">xwS4</strain>
    </source>
</reference>
<evidence type="ECO:0000256" key="1">
    <source>
        <dbReference type="SAM" id="Coils"/>
    </source>
</evidence>